<organism evidence="2 3">
    <name type="scientific">Tulasnella calospora MUT 4182</name>
    <dbReference type="NCBI Taxonomy" id="1051891"/>
    <lineage>
        <taxon>Eukaryota</taxon>
        <taxon>Fungi</taxon>
        <taxon>Dikarya</taxon>
        <taxon>Basidiomycota</taxon>
        <taxon>Agaricomycotina</taxon>
        <taxon>Agaricomycetes</taxon>
        <taxon>Cantharellales</taxon>
        <taxon>Tulasnellaceae</taxon>
        <taxon>Tulasnella</taxon>
    </lineage>
</organism>
<dbReference type="AlphaFoldDB" id="A0A0C3QAK7"/>
<feature type="compositionally biased region" description="Basic residues" evidence="1">
    <location>
        <begin position="37"/>
        <end position="48"/>
    </location>
</feature>
<keyword evidence="3" id="KW-1185">Reference proteome</keyword>
<name>A0A0C3QAK7_9AGAM</name>
<protein>
    <submittedName>
        <fullName evidence="2">Uncharacterized protein</fullName>
    </submittedName>
</protein>
<dbReference type="EMBL" id="KN823146">
    <property type="protein sequence ID" value="KIO21204.1"/>
    <property type="molecule type" value="Genomic_DNA"/>
</dbReference>
<gene>
    <name evidence="2" type="ORF">M407DRAFT_29196</name>
</gene>
<dbReference type="OrthoDB" id="10443120at2759"/>
<evidence type="ECO:0000313" key="3">
    <source>
        <dbReference type="Proteomes" id="UP000054248"/>
    </source>
</evidence>
<reference evidence="3" key="2">
    <citation type="submission" date="2015-01" db="EMBL/GenBank/DDBJ databases">
        <title>Evolutionary Origins and Diversification of the Mycorrhizal Mutualists.</title>
        <authorList>
            <consortium name="DOE Joint Genome Institute"/>
            <consortium name="Mycorrhizal Genomics Consortium"/>
            <person name="Kohler A."/>
            <person name="Kuo A."/>
            <person name="Nagy L.G."/>
            <person name="Floudas D."/>
            <person name="Copeland A."/>
            <person name="Barry K.W."/>
            <person name="Cichocki N."/>
            <person name="Veneault-Fourrey C."/>
            <person name="LaButti K."/>
            <person name="Lindquist E.A."/>
            <person name="Lipzen A."/>
            <person name="Lundell T."/>
            <person name="Morin E."/>
            <person name="Murat C."/>
            <person name="Riley R."/>
            <person name="Ohm R."/>
            <person name="Sun H."/>
            <person name="Tunlid A."/>
            <person name="Henrissat B."/>
            <person name="Grigoriev I.V."/>
            <person name="Hibbett D.S."/>
            <person name="Martin F."/>
        </authorList>
    </citation>
    <scope>NUCLEOTIDE SEQUENCE [LARGE SCALE GENOMIC DNA]</scope>
    <source>
        <strain evidence="3">MUT 4182</strain>
    </source>
</reference>
<sequence length="312" mass="35787">MRQRETAKVHYGRNWLQKITPKKVKRSKATGQGSGNRARRGPFRRKAKNQLAACNTPQLDAGADVDADDLVSVDDDIRGCYWRRCYSSEIRRKSKGEASPTYLIERRGVNADGDYYEILKWRAMFGKQNTNTFRYWNNDGSFYESYPDCSDYYSKDASHERYISPKYGGFLRTKQSGCRMFKRAPFFESWVMERALNNTRGPGHVFQPPWIAERKANHNFAKQLTSPQHEETADPDKRQYPQHQLLNGNYQSSLITIVTLTTSPGCSFGNHSKDSEPVSPYIVKALVGAPVEYQLKTEVSTRASFQYESLAL</sequence>
<feature type="region of interest" description="Disordered" evidence="1">
    <location>
        <begin position="20"/>
        <end position="49"/>
    </location>
</feature>
<accession>A0A0C3QAK7</accession>
<evidence type="ECO:0000313" key="2">
    <source>
        <dbReference type="EMBL" id="KIO21204.1"/>
    </source>
</evidence>
<evidence type="ECO:0000256" key="1">
    <source>
        <dbReference type="SAM" id="MobiDB-lite"/>
    </source>
</evidence>
<dbReference type="HOGENOM" id="CLU_891956_0_0_1"/>
<proteinExistence type="predicted"/>
<dbReference type="Proteomes" id="UP000054248">
    <property type="component" value="Unassembled WGS sequence"/>
</dbReference>
<reference evidence="2 3" key="1">
    <citation type="submission" date="2014-04" db="EMBL/GenBank/DDBJ databases">
        <authorList>
            <consortium name="DOE Joint Genome Institute"/>
            <person name="Kuo A."/>
            <person name="Girlanda M."/>
            <person name="Perotto S."/>
            <person name="Kohler A."/>
            <person name="Nagy L.G."/>
            <person name="Floudas D."/>
            <person name="Copeland A."/>
            <person name="Barry K.W."/>
            <person name="Cichocki N."/>
            <person name="Veneault-Fourrey C."/>
            <person name="LaButti K."/>
            <person name="Lindquist E.A."/>
            <person name="Lipzen A."/>
            <person name="Lundell T."/>
            <person name="Morin E."/>
            <person name="Murat C."/>
            <person name="Sun H."/>
            <person name="Tunlid A."/>
            <person name="Henrissat B."/>
            <person name="Grigoriev I.V."/>
            <person name="Hibbett D.S."/>
            <person name="Martin F."/>
            <person name="Nordberg H.P."/>
            <person name="Cantor M.N."/>
            <person name="Hua S.X."/>
        </authorList>
    </citation>
    <scope>NUCLEOTIDE SEQUENCE [LARGE SCALE GENOMIC DNA]</scope>
    <source>
        <strain evidence="2 3">MUT 4182</strain>
    </source>
</reference>